<protein>
    <submittedName>
        <fullName evidence="3">HNH endonuclease</fullName>
    </submittedName>
</protein>
<keyword evidence="3" id="KW-0255">Endonuclease</keyword>
<dbReference type="EMBL" id="VIVQ01000002">
    <property type="protein sequence ID" value="TWE10179.1"/>
    <property type="molecule type" value="Genomic_DNA"/>
</dbReference>
<dbReference type="Proteomes" id="UP000318297">
    <property type="component" value="Unassembled WGS sequence"/>
</dbReference>
<dbReference type="InterPro" id="IPR003615">
    <property type="entry name" value="HNH_nuc"/>
</dbReference>
<name>A0A561E3K7_9MICO</name>
<dbReference type="Gene3D" id="1.10.30.50">
    <property type="match status" value="1"/>
</dbReference>
<dbReference type="GO" id="GO:0004519">
    <property type="term" value="F:endonuclease activity"/>
    <property type="evidence" value="ECO:0007669"/>
    <property type="project" value="UniProtKB-KW"/>
</dbReference>
<evidence type="ECO:0000259" key="2">
    <source>
        <dbReference type="SMART" id="SM00507"/>
    </source>
</evidence>
<evidence type="ECO:0000313" key="3">
    <source>
        <dbReference type="EMBL" id="TWE10179.1"/>
    </source>
</evidence>
<evidence type="ECO:0000313" key="4">
    <source>
        <dbReference type="Proteomes" id="UP000318297"/>
    </source>
</evidence>
<proteinExistence type="predicted"/>
<keyword evidence="3" id="KW-0378">Hydrolase</keyword>
<keyword evidence="4" id="KW-1185">Reference proteome</keyword>
<comment type="caution">
    <text evidence="3">The sequence shown here is derived from an EMBL/GenBank/DDBJ whole genome shotgun (WGS) entry which is preliminary data.</text>
</comment>
<dbReference type="AlphaFoldDB" id="A0A561E3K7"/>
<reference evidence="3 4" key="1">
    <citation type="submission" date="2019-06" db="EMBL/GenBank/DDBJ databases">
        <title>Sequencing the genomes of 1000 actinobacteria strains.</title>
        <authorList>
            <person name="Klenk H.-P."/>
        </authorList>
    </citation>
    <scope>NUCLEOTIDE SEQUENCE [LARGE SCALE GENOMIC DNA]</scope>
    <source>
        <strain evidence="3 4">DSM 19560</strain>
    </source>
</reference>
<sequence>MSITPLLAESVVESASSAELLEAAGVLMVRAFEVICGDAPGLTRDELLAQVEAVQRVANSVDGARVVRMAQVASIEDVTDLSGETEGPPVTSWVRHQLGWTNEWVSSEIGALLAWGPRQADTRLDQALDAVTLTPRLLREVGAGRLAAEKMHKVTAGLGSAPTDVAAAVESALLDQGIGGLTTTQIARRVPRILADLDPTAAETSGTKTREREVGVSCRASHVPGLSEIKVVLDSAQAARIMSAVEQLARQLHHDAVEVISLPQCRVDALVDLVLQNVHIDTHLTFQVPVMTGVFPADTTSAASVGDTTATTTGTGAATAFDAAAACATATGSASAAAGVAGTVTGGAVVGGAVVGDGSDTARARVAALCDRLFPDPHTMGWTQVHRCENDPPPPDDQDGWTHGMSPEPPDDVFDDDPDHEIDWDTALAHLVESLPDPPLEGVFTADPHFGDYPDIGAPTDLVTVPNTANLVAPSRHVMPSASAPAIAGVGPVIVPGVGTILPSHVHALTSTLGVSLARTLLDATTGVLVQATSTKYRPTAGIARFVKDRDQHCRFPGCTQPATYCDADHVTPWPGGATTPANLQCLCRHHHRVKHQTRWQVTMTTKGVCTWTSPGGREYLTRPAD</sequence>
<accession>A0A561E3K7</accession>
<organism evidence="3 4">
    <name type="scientific">Rudaeicoccus suwonensis</name>
    <dbReference type="NCBI Taxonomy" id="657409"/>
    <lineage>
        <taxon>Bacteria</taxon>
        <taxon>Bacillati</taxon>
        <taxon>Actinomycetota</taxon>
        <taxon>Actinomycetes</taxon>
        <taxon>Micrococcales</taxon>
        <taxon>Dermacoccaceae</taxon>
        <taxon>Rudaeicoccus</taxon>
    </lineage>
</organism>
<dbReference type="SMART" id="SM00507">
    <property type="entry name" value="HNHc"/>
    <property type="match status" value="1"/>
</dbReference>
<feature type="region of interest" description="Disordered" evidence="1">
    <location>
        <begin position="389"/>
        <end position="410"/>
    </location>
</feature>
<keyword evidence="3" id="KW-0540">Nuclease</keyword>
<gene>
    <name evidence="3" type="ORF">BKA23_2531</name>
</gene>
<feature type="domain" description="HNH nuclease" evidence="2">
    <location>
        <begin position="542"/>
        <end position="593"/>
    </location>
</feature>
<dbReference type="CDD" id="cd00085">
    <property type="entry name" value="HNHc"/>
    <property type="match status" value="1"/>
</dbReference>
<dbReference type="RefSeq" id="WP_246104641.1">
    <property type="nucleotide sequence ID" value="NZ_VIVQ01000002.1"/>
</dbReference>
<evidence type="ECO:0000256" key="1">
    <source>
        <dbReference type="SAM" id="MobiDB-lite"/>
    </source>
</evidence>